<dbReference type="EMBL" id="PNEN01001764">
    <property type="protein sequence ID" value="PPJ51157.1"/>
    <property type="molecule type" value="Genomic_DNA"/>
</dbReference>
<dbReference type="InterPro" id="IPR038986">
    <property type="entry name" value="Clr2"/>
</dbReference>
<dbReference type="PANTHER" id="PTHR38046:SF1">
    <property type="entry name" value="CRYPTIC LOCI REGULATOR 2"/>
    <property type="match status" value="1"/>
</dbReference>
<dbReference type="OrthoDB" id="438224at2759"/>
<dbReference type="AlphaFoldDB" id="A0A2S6BUM3"/>
<organism evidence="2 3">
    <name type="scientific">Cercospora berteroae</name>
    <dbReference type="NCBI Taxonomy" id="357750"/>
    <lineage>
        <taxon>Eukaryota</taxon>
        <taxon>Fungi</taxon>
        <taxon>Dikarya</taxon>
        <taxon>Ascomycota</taxon>
        <taxon>Pezizomycotina</taxon>
        <taxon>Dothideomycetes</taxon>
        <taxon>Dothideomycetidae</taxon>
        <taxon>Mycosphaerellales</taxon>
        <taxon>Mycosphaerellaceae</taxon>
        <taxon>Cercospora</taxon>
    </lineage>
</organism>
<dbReference type="GO" id="GO:0070824">
    <property type="term" value="C:SHREC complex"/>
    <property type="evidence" value="ECO:0007669"/>
    <property type="project" value="InterPro"/>
</dbReference>
<evidence type="ECO:0000313" key="2">
    <source>
        <dbReference type="EMBL" id="PPJ51157.1"/>
    </source>
</evidence>
<dbReference type="GO" id="GO:0030466">
    <property type="term" value="P:silent mating-type cassette heterochromatin formation"/>
    <property type="evidence" value="ECO:0007669"/>
    <property type="project" value="TreeGrafter"/>
</dbReference>
<reference evidence="3" key="1">
    <citation type="journal article" date="2017" name="bioRxiv">
        <title>Conservation of a gene cluster reveals novel cercosporin biosynthetic mechanisms and extends production to the genus Colletotrichum.</title>
        <authorList>
            <person name="de Jonge R."/>
            <person name="Ebert M.K."/>
            <person name="Huitt-Roehl C.R."/>
            <person name="Pal P."/>
            <person name="Suttle J.C."/>
            <person name="Spanner R.E."/>
            <person name="Neubauer J.D."/>
            <person name="Jurick W.M.II."/>
            <person name="Stott K.A."/>
            <person name="Secor G.A."/>
            <person name="Thomma B.P.H.J."/>
            <person name="Van de Peer Y."/>
            <person name="Townsend C.A."/>
            <person name="Bolton M.D."/>
        </authorList>
    </citation>
    <scope>NUCLEOTIDE SEQUENCE [LARGE SCALE GENOMIC DNA]</scope>
    <source>
        <strain evidence="3">CBS538.71</strain>
    </source>
</reference>
<dbReference type="GO" id="GO:0031934">
    <property type="term" value="C:mating-type region heterochromatin"/>
    <property type="evidence" value="ECO:0007669"/>
    <property type="project" value="TreeGrafter"/>
</dbReference>
<proteinExistence type="predicted"/>
<protein>
    <recommendedName>
        <fullName evidence="1">Cryptic loci regulator 2 N-terminal domain-containing protein</fullName>
    </recommendedName>
</protein>
<feature type="domain" description="Cryptic loci regulator 2 N-terminal" evidence="1">
    <location>
        <begin position="55"/>
        <end position="119"/>
    </location>
</feature>
<evidence type="ECO:0000313" key="3">
    <source>
        <dbReference type="Proteomes" id="UP000237631"/>
    </source>
</evidence>
<keyword evidence="3" id="KW-1185">Reference proteome</keyword>
<accession>A0A2S6BUM3</accession>
<sequence>MSTSEVTVPVWGTSDGVHVPPTNQSLYRDDSHYRYHLANLWAKRAGATREDTTFKLNQLPTGYSGWQRTRQYPDGRRHVDRYLYGHPSGRRFDSMPKAWTHFQHWLEFGHGNGCPCVLCGGRTVTATPQIAHEYSPAVMNLDCSKIALTTPYSILGLGLTATNDQIRQAYTSRFLVVEIDSDDPTSYGHRSLVSLSRAKEMLEDERPIGRQLLDRCIRFAKEGQGKDEPWNFLGVARDASEEQIETAYQVCKANWSEYERWAPLVLRCIEAGRGAMLRALS</sequence>
<name>A0A2S6BUM3_9PEZI</name>
<dbReference type="PANTHER" id="PTHR38046">
    <property type="entry name" value="CRYPTIC LOCI REGULATOR 2"/>
    <property type="match status" value="1"/>
</dbReference>
<dbReference type="STRING" id="357750.A0A2S6BUM3"/>
<dbReference type="Proteomes" id="UP000237631">
    <property type="component" value="Unassembled WGS sequence"/>
</dbReference>
<dbReference type="GO" id="GO:0033553">
    <property type="term" value="C:rDNA heterochromatin"/>
    <property type="evidence" value="ECO:0007669"/>
    <property type="project" value="TreeGrafter"/>
</dbReference>
<gene>
    <name evidence="2" type="ORF">CBER1_08542</name>
</gene>
<comment type="caution">
    <text evidence="2">The sequence shown here is derived from an EMBL/GenBank/DDBJ whole genome shotgun (WGS) entry which is preliminary data.</text>
</comment>
<dbReference type="InterPro" id="IPR031915">
    <property type="entry name" value="Clr2_N"/>
</dbReference>
<dbReference type="Pfam" id="PF16761">
    <property type="entry name" value="Clr2_transil"/>
    <property type="match status" value="1"/>
</dbReference>
<evidence type="ECO:0000259" key="1">
    <source>
        <dbReference type="Pfam" id="PF16761"/>
    </source>
</evidence>